<dbReference type="GO" id="GO:0047661">
    <property type="term" value="F:amino-acid racemase activity"/>
    <property type="evidence" value="ECO:0007669"/>
    <property type="project" value="InterPro"/>
</dbReference>
<dbReference type="NCBIfam" id="TIGR00035">
    <property type="entry name" value="asp_race"/>
    <property type="match status" value="1"/>
</dbReference>
<proteinExistence type="inferred from homology"/>
<dbReference type="InterPro" id="IPR015942">
    <property type="entry name" value="Asp/Glu/hydantoin_racemase"/>
</dbReference>
<evidence type="ECO:0000256" key="2">
    <source>
        <dbReference type="ARBA" id="ARBA00023235"/>
    </source>
</evidence>
<evidence type="ECO:0000313" key="4">
    <source>
        <dbReference type="Proteomes" id="UP000196365"/>
    </source>
</evidence>
<sequence length="231" mass="25652">MNDDKIIGILGGMGPEATADLFLKIIKATKVQKDQDHFRVVIDSNPKIPDRTHAILYGGESPVKYMVDTGKNLEKMGAEILLMPCNTAHYFIEEVQNELSVPILNVLEESYRYVKKVFSDVKKIGLLATTGTIQTRLYEKYFYDIEMIYPNETTQERKVMKAIYGENGIKSGNTGKEVAELLISAANELIEQGADLIIAGCTEIPLALKQSHISTPLLDPMTIAAKVVTEN</sequence>
<dbReference type="RefSeq" id="WP_087678658.1">
    <property type="nucleotide sequence ID" value="NZ_FUWV01000006.1"/>
</dbReference>
<dbReference type="PANTHER" id="PTHR21198:SF7">
    <property type="entry name" value="ASPARTATE-GLUTAMATE RACEMASE FAMILY"/>
    <property type="match status" value="1"/>
</dbReference>
<dbReference type="PANTHER" id="PTHR21198">
    <property type="entry name" value="GLUTAMATE RACEMASE"/>
    <property type="match status" value="1"/>
</dbReference>
<dbReference type="Gene3D" id="3.40.50.1860">
    <property type="match status" value="2"/>
</dbReference>
<dbReference type="Proteomes" id="UP000196365">
    <property type="component" value="Unassembled WGS sequence"/>
</dbReference>
<evidence type="ECO:0000313" key="3">
    <source>
        <dbReference type="EMBL" id="SJZ62714.1"/>
    </source>
</evidence>
<dbReference type="AlphaFoldDB" id="A0A1T4M7M9"/>
<dbReference type="SUPFAM" id="SSF53681">
    <property type="entry name" value="Aspartate/glutamate racemase"/>
    <property type="match status" value="2"/>
</dbReference>
<dbReference type="OrthoDB" id="9803739at2"/>
<keyword evidence="4" id="KW-1185">Reference proteome</keyword>
<dbReference type="Pfam" id="PF01177">
    <property type="entry name" value="Asp_Glu_race"/>
    <property type="match status" value="1"/>
</dbReference>
<reference evidence="3 4" key="1">
    <citation type="submission" date="2017-02" db="EMBL/GenBank/DDBJ databases">
        <authorList>
            <person name="Peterson S.W."/>
        </authorList>
    </citation>
    <scope>NUCLEOTIDE SEQUENCE [LARGE SCALE GENOMIC DNA]</scope>
    <source>
        <strain evidence="3 4">DSM 15102</strain>
    </source>
</reference>
<name>A0A1T4M7M9_9FIRM</name>
<keyword evidence="2" id="KW-0413">Isomerase</keyword>
<evidence type="ECO:0000256" key="1">
    <source>
        <dbReference type="ARBA" id="ARBA00007847"/>
    </source>
</evidence>
<comment type="similarity">
    <text evidence="1">Belongs to the aspartate/glutamate racemases family.</text>
</comment>
<dbReference type="InterPro" id="IPR004380">
    <property type="entry name" value="Asp_race"/>
</dbReference>
<organism evidence="3 4">
    <name type="scientific">Garciella nitratireducens DSM 15102</name>
    <dbReference type="NCBI Taxonomy" id="1121911"/>
    <lineage>
        <taxon>Bacteria</taxon>
        <taxon>Bacillati</taxon>
        <taxon>Bacillota</taxon>
        <taxon>Clostridia</taxon>
        <taxon>Eubacteriales</taxon>
        <taxon>Eubacteriaceae</taxon>
        <taxon>Garciella</taxon>
    </lineage>
</organism>
<gene>
    <name evidence="3" type="ORF">SAMN02745973_01217</name>
</gene>
<accession>A0A1T4M7M9</accession>
<dbReference type="InterPro" id="IPR001920">
    <property type="entry name" value="Asp/Glu_race"/>
</dbReference>
<dbReference type="EMBL" id="FUWV01000006">
    <property type="protein sequence ID" value="SJZ62714.1"/>
    <property type="molecule type" value="Genomic_DNA"/>
</dbReference>
<protein>
    <submittedName>
        <fullName evidence="3">Aspartate racemase</fullName>
    </submittedName>
</protein>